<dbReference type="InterPro" id="IPR037682">
    <property type="entry name" value="TonB_C"/>
</dbReference>
<dbReference type="RefSeq" id="WP_255902917.1">
    <property type="nucleotide sequence ID" value="NZ_JAFMZO010000003.1"/>
</dbReference>
<keyword evidence="5" id="KW-0997">Cell inner membrane</keyword>
<dbReference type="SUPFAM" id="SSF74653">
    <property type="entry name" value="TolA/TonB C-terminal domain"/>
    <property type="match status" value="1"/>
</dbReference>
<name>A0ABW4ZL26_9SPHI</name>
<accession>A0ABW4ZL26</accession>
<reference evidence="14" key="1">
    <citation type="journal article" date="2019" name="Int. J. Syst. Evol. Microbiol.">
        <title>The Global Catalogue of Microorganisms (GCM) 10K type strain sequencing project: providing services to taxonomists for standard genome sequencing and annotation.</title>
        <authorList>
            <consortium name="The Broad Institute Genomics Platform"/>
            <consortium name="The Broad Institute Genome Sequencing Center for Infectious Disease"/>
            <person name="Wu L."/>
            <person name="Ma J."/>
        </authorList>
    </citation>
    <scope>NUCLEOTIDE SEQUENCE [LARGE SCALE GENOMIC DNA]</scope>
    <source>
        <strain evidence="14">KCTC 42217</strain>
    </source>
</reference>
<dbReference type="Proteomes" id="UP001597387">
    <property type="component" value="Unassembled WGS sequence"/>
</dbReference>
<dbReference type="PANTHER" id="PTHR33446:SF2">
    <property type="entry name" value="PROTEIN TONB"/>
    <property type="match status" value="1"/>
</dbReference>
<keyword evidence="6 11" id="KW-0812">Transmembrane</keyword>
<evidence type="ECO:0000259" key="12">
    <source>
        <dbReference type="PROSITE" id="PS52015"/>
    </source>
</evidence>
<keyword evidence="7" id="KW-0653">Protein transport</keyword>
<proteinExistence type="inferred from homology"/>
<dbReference type="InterPro" id="IPR003538">
    <property type="entry name" value="TonB"/>
</dbReference>
<keyword evidence="3" id="KW-0813">Transport</keyword>
<evidence type="ECO:0000313" key="14">
    <source>
        <dbReference type="Proteomes" id="UP001597387"/>
    </source>
</evidence>
<dbReference type="PRINTS" id="PR01374">
    <property type="entry name" value="TONBPROTEIN"/>
</dbReference>
<keyword evidence="9 11" id="KW-0472">Membrane</keyword>
<keyword evidence="14" id="KW-1185">Reference proteome</keyword>
<organism evidence="13 14">
    <name type="scientific">Paradesertivirga mongoliensis</name>
    <dbReference type="NCBI Taxonomy" id="2100740"/>
    <lineage>
        <taxon>Bacteria</taxon>
        <taxon>Pseudomonadati</taxon>
        <taxon>Bacteroidota</taxon>
        <taxon>Sphingobacteriia</taxon>
        <taxon>Sphingobacteriales</taxon>
        <taxon>Sphingobacteriaceae</taxon>
        <taxon>Paradesertivirga</taxon>
    </lineage>
</organism>
<evidence type="ECO:0000256" key="2">
    <source>
        <dbReference type="ARBA" id="ARBA00006555"/>
    </source>
</evidence>
<evidence type="ECO:0000256" key="5">
    <source>
        <dbReference type="ARBA" id="ARBA00022519"/>
    </source>
</evidence>
<dbReference type="NCBIfam" id="TIGR01352">
    <property type="entry name" value="tonB_Cterm"/>
    <property type="match status" value="1"/>
</dbReference>
<gene>
    <name evidence="13" type="ORF">ACFSJU_10350</name>
</gene>
<evidence type="ECO:0000256" key="1">
    <source>
        <dbReference type="ARBA" id="ARBA00004383"/>
    </source>
</evidence>
<evidence type="ECO:0000256" key="7">
    <source>
        <dbReference type="ARBA" id="ARBA00022927"/>
    </source>
</evidence>
<dbReference type="InterPro" id="IPR006260">
    <property type="entry name" value="TonB/TolA_C"/>
</dbReference>
<dbReference type="PROSITE" id="PS52015">
    <property type="entry name" value="TONB_CTD"/>
    <property type="match status" value="1"/>
</dbReference>
<evidence type="ECO:0000256" key="8">
    <source>
        <dbReference type="ARBA" id="ARBA00022989"/>
    </source>
</evidence>
<dbReference type="EMBL" id="JBHUHZ010000001">
    <property type="protein sequence ID" value="MFD2162793.1"/>
    <property type="molecule type" value="Genomic_DNA"/>
</dbReference>
<comment type="similarity">
    <text evidence="2">Belongs to the TonB family.</text>
</comment>
<evidence type="ECO:0000256" key="6">
    <source>
        <dbReference type="ARBA" id="ARBA00022692"/>
    </source>
</evidence>
<feature type="domain" description="TonB C-terminal" evidence="12">
    <location>
        <begin position="191"/>
        <end position="282"/>
    </location>
</feature>
<feature type="region of interest" description="Disordered" evidence="10">
    <location>
        <begin position="152"/>
        <end position="174"/>
    </location>
</feature>
<dbReference type="Pfam" id="PF03544">
    <property type="entry name" value="TonB_C"/>
    <property type="match status" value="1"/>
</dbReference>
<evidence type="ECO:0000313" key="13">
    <source>
        <dbReference type="EMBL" id="MFD2162793.1"/>
    </source>
</evidence>
<feature type="transmembrane region" description="Helical" evidence="11">
    <location>
        <begin position="38"/>
        <end position="58"/>
    </location>
</feature>
<comment type="subcellular location">
    <subcellularLocation>
        <location evidence="1">Cell inner membrane</location>
        <topology evidence="1">Single-pass membrane protein</topology>
        <orientation evidence="1">Periplasmic side</orientation>
    </subcellularLocation>
</comment>
<keyword evidence="8 11" id="KW-1133">Transmembrane helix</keyword>
<evidence type="ECO:0000256" key="11">
    <source>
        <dbReference type="SAM" id="Phobius"/>
    </source>
</evidence>
<feature type="compositionally biased region" description="Gly residues" evidence="10">
    <location>
        <begin position="160"/>
        <end position="171"/>
    </location>
</feature>
<dbReference type="InterPro" id="IPR051045">
    <property type="entry name" value="TonB-dependent_transducer"/>
</dbReference>
<evidence type="ECO:0000256" key="3">
    <source>
        <dbReference type="ARBA" id="ARBA00022448"/>
    </source>
</evidence>
<evidence type="ECO:0000256" key="10">
    <source>
        <dbReference type="SAM" id="MobiDB-lite"/>
    </source>
</evidence>
<keyword evidence="4" id="KW-1003">Cell membrane</keyword>
<dbReference type="PANTHER" id="PTHR33446">
    <property type="entry name" value="PROTEIN TONB-RELATED"/>
    <property type="match status" value="1"/>
</dbReference>
<dbReference type="Gene3D" id="3.30.1150.10">
    <property type="match status" value="1"/>
</dbReference>
<comment type="caution">
    <text evidence="13">The sequence shown here is derived from an EMBL/GenBank/DDBJ whole genome shotgun (WGS) entry which is preliminary data.</text>
</comment>
<evidence type="ECO:0000256" key="9">
    <source>
        <dbReference type="ARBA" id="ARBA00023136"/>
    </source>
</evidence>
<evidence type="ECO:0000256" key="4">
    <source>
        <dbReference type="ARBA" id="ARBA00022475"/>
    </source>
</evidence>
<protein>
    <submittedName>
        <fullName evidence="13">Energy transducer TonB</fullName>
    </submittedName>
</protein>
<sequence length="282" mass="30676">MFSLKSTIYQTEWLDLVFANRNKSYGAYELRQNYNKRLAMSLLIVSFGVSLLVAYPLLKQKVLSKPIADIVTEPDPEKIIVVDLPPPIPPKVEAPAPAAAIPKTEAIKLETKRFVTPVVVSTQDAVEPPTVDELEHSVISNIDSKGEAAAKDLNPIKSGTGNGQGTQGAGAEGNNEPVSVALLAEYPEFPGGMEAFAKFLQRNLKYPVRAAEAGVSGKVFVSFIVERDGQLTDIKVLRGIGYGCDEEAARVLKKSPAWKPGIQNDRKVRVQYTIPLSFQLGE</sequence>